<feature type="domain" description="Cobalamin-independent methionine synthase MetE C-terminal/archaeal" evidence="1">
    <location>
        <begin position="14"/>
        <end position="71"/>
    </location>
</feature>
<reference evidence="3" key="1">
    <citation type="journal article" date="2019" name="Int. J. Syst. Evol. Microbiol.">
        <title>The Global Catalogue of Microorganisms (GCM) 10K type strain sequencing project: providing services to taxonomists for standard genome sequencing and annotation.</title>
        <authorList>
            <consortium name="The Broad Institute Genomics Platform"/>
            <consortium name="The Broad Institute Genome Sequencing Center for Infectious Disease"/>
            <person name="Wu L."/>
            <person name="Ma J."/>
        </authorList>
    </citation>
    <scope>NUCLEOTIDE SEQUENCE [LARGE SCALE GENOMIC DNA]</scope>
    <source>
        <strain evidence="3">CGMCC 1.15474</strain>
    </source>
</reference>
<comment type="caution">
    <text evidence="2">The sequence shown here is derived from an EMBL/GenBank/DDBJ whole genome shotgun (WGS) entry which is preliminary data.</text>
</comment>
<feature type="domain" description="Cobalamin-independent methionine synthase MetE C-terminal/archaeal" evidence="1">
    <location>
        <begin position="163"/>
        <end position="367"/>
    </location>
</feature>
<dbReference type="EMBL" id="JBHUIK010000001">
    <property type="protein sequence ID" value="MFD2213318.1"/>
    <property type="molecule type" value="Genomic_DNA"/>
</dbReference>
<dbReference type="InterPro" id="IPR002629">
    <property type="entry name" value="Met_Synth_C/arc"/>
</dbReference>
<dbReference type="InterPro" id="IPR038071">
    <property type="entry name" value="UROD/MetE-like_sf"/>
</dbReference>
<evidence type="ECO:0000313" key="2">
    <source>
        <dbReference type="EMBL" id="MFD2213318.1"/>
    </source>
</evidence>
<name>A0ABW5BT78_9BACI</name>
<keyword evidence="2" id="KW-0808">Transferase</keyword>
<dbReference type="Pfam" id="PF01717">
    <property type="entry name" value="Meth_synt_2"/>
    <property type="match status" value="2"/>
</dbReference>
<dbReference type="SUPFAM" id="SSF51726">
    <property type="entry name" value="UROD/MetE-like"/>
    <property type="match status" value="1"/>
</dbReference>
<dbReference type="CDD" id="cd03311">
    <property type="entry name" value="CIMS_C_terminal_like"/>
    <property type="match status" value="1"/>
</dbReference>
<dbReference type="PANTHER" id="PTHR43844">
    <property type="entry name" value="METHIONINE SYNTHASE"/>
    <property type="match status" value="1"/>
</dbReference>
<evidence type="ECO:0000313" key="3">
    <source>
        <dbReference type="Proteomes" id="UP001597318"/>
    </source>
</evidence>
<dbReference type="NCBIfam" id="NF005085">
    <property type="entry name" value="PRK06520.1"/>
    <property type="match status" value="1"/>
</dbReference>
<dbReference type="GO" id="GO:0003871">
    <property type="term" value="F:5-methyltetrahydropteroyltriglutamate-homocysteine S-methyltransferase activity"/>
    <property type="evidence" value="ECO:0007669"/>
    <property type="project" value="UniProtKB-EC"/>
</dbReference>
<dbReference type="Proteomes" id="UP001597318">
    <property type="component" value="Unassembled WGS sequence"/>
</dbReference>
<dbReference type="RefSeq" id="WP_247341097.1">
    <property type="nucleotide sequence ID" value="NZ_CP095550.1"/>
</dbReference>
<protein>
    <submittedName>
        <fullName evidence="2">5-methyltetrahydropteroyltriglutamate--homocysteine S-methyltransferase</fullName>
        <ecNumber evidence="2">2.1.1.14</ecNumber>
    </submittedName>
</protein>
<keyword evidence="3" id="KW-1185">Reference proteome</keyword>
<gene>
    <name evidence="2" type="ORF">ACFSKK_06385</name>
</gene>
<dbReference type="GO" id="GO:0032259">
    <property type="term" value="P:methylation"/>
    <property type="evidence" value="ECO:0007669"/>
    <property type="project" value="UniProtKB-KW"/>
</dbReference>
<keyword evidence="2" id="KW-0489">Methyltransferase</keyword>
<sequence>MSTIVSTLPKFDHVGSFLRPQRIKDARKQHAEGSITTDELTKIENEEITNLVAKQKEVGLKTITDGEFRRGWWHFDYLAGLEGIEVVETERGVPFHDVETSAFNIRINGKIKFNNHYMLEHFRFLKEVVGNEGHIAKMIIPSPNMIFFREGIGSDFEKQFYSSLEEIYVDLIQAYKDAVTAFYNEGCRYLQLDDTAWALFFDESSRNLVRAFGSDPDELIHQFKHAVNEVTSVKPDDMVMTMHICRGNYKSSYASSGSYDGASEIIFGQLNLDGLFLEFDDSRSGGFEPLRHIKRSDLHVVLGLITTKTPSLEDADAIKARINEAAQYVSLDQLHLSPQCGFASTEEGNLLTEEEQWAKVRHVIDIANSAWK</sequence>
<organism evidence="2 3">
    <name type="scientific">Metabacillus endolithicus</name>
    <dbReference type="NCBI Taxonomy" id="1535204"/>
    <lineage>
        <taxon>Bacteria</taxon>
        <taxon>Bacillati</taxon>
        <taxon>Bacillota</taxon>
        <taxon>Bacilli</taxon>
        <taxon>Bacillales</taxon>
        <taxon>Bacillaceae</taxon>
        <taxon>Metabacillus</taxon>
    </lineage>
</organism>
<accession>A0ABW5BT78</accession>
<dbReference type="Gene3D" id="3.20.20.210">
    <property type="match status" value="1"/>
</dbReference>
<proteinExistence type="predicted"/>
<dbReference type="EC" id="2.1.1.14" evidence="2"/>
<dbReference type="PANTHER" id="PTHR43844:SF1">
    <property type="entry name" value="METHIONINE SYNTHASE"/>
    <property type="match status" value="1"/>
</dbReference>
<evidence type="ECO:0000259" key="1">
    <source>
        <dbReference type="Pfam" id="PF01717"/>
    </source>
</evidence>